<evidence type="ECO:0000259" key="1">
    <source>
        <dbReference type="Pfam" id="PF00535"/>
    </source>
</evidence>
<dbReference type="InterPro" id="IPR001173">
    <property type="entry name" value="Glyco_trans_2-like"/>
</dbReference>
<dbReference type="Proteomes" id="UP000321405">
    <property type="component" value="Unassembled WGS sequence"/>
</dbReference>
<keyword evidence="3" id="KW-1185">Reference proteome</keyword>
<dbReference type="Pfam" id="PF00535">
    <property type="entry name" value="Glycos_transf_2"/>
    <property type="match status" value="2"/>
</dbReference>
<reference evidence="2 3" key="1">
    <citation type="submission" date="2019-07" db="EMBL/GenBank/DDBJ databases">
        <title>Whole genome shotgun sequence of Swaminathania salitolerans NBRC 104436.</title>
        <authorList>
            <person name="Hosoyama A."/>
            <person name="Uohara A."/>
            <person name="Ohji S."/>
            <person name="Ichikawa N."/>
        </authorList>
    </citation>
    <scope>NUCLEOTIDE SEQUENCE [LARGE SCALE GENOMIC DNA]</scope>
    <source>
        <strain evidence="2 3">NBRC 104436</strain>
    </source>
</reference>
<dbReference type="PANTHER" id="PTHR43179:SF7">
    <property type="entry name" value="RHAMNOSYLTRANSFERASE WBBL"/>
    <property type="match status" value="1"/>
</dbReference>
<dbReference type="InterPro" id="IPR029044">
    <property type="entry name" value="Nucleotide-diphossugar_trans"/>
</dbReference>
<dbReference type="GO" id="GO:0016757">
    <property type="term" value="F:glycosyltransferase activity"/>
    <property type="evidence" value="ECO:0007669"/>
    <property type="project" value="UniProtKB-KW"/>
</dbReference>
<dbReference type="CDD" id="cd04186">
    <property type="entry name" value="GT_2_like_c"/>
    <property type="match status" value="1"/>
</dbReference>
<evidence type="ECO:0000313" key="3">
    <source>
        <dbReference type="Proteomes" id="UP000321405"/>
    </source>
</evidence>
<dbReference type="EMBL" id="BJVC01000005">
    <property type="protein sequence ID" value="GEL02985.1"/>
    <property type="molecule type" value="Genomic_DNA"/>
</dbReference>
<dbReference type="AlphaFoldDB" id="A0A511BRT3"/>
<gene>
    <name evidence="2" type="ORF">SSA02_21480</name>
</gene>
<dbReference type="RefSeq" id="WP_147094063.1">
    <property type="nucleotide sequence ID" value="NZ_BJVC01000005.1"/>
</dbReference>
<name>A0A511BRT3_9PROT</name>
<dbReference type="SUPFAM" id="SSF53448">
    <property type="entry name" value="Nucleotide-diphospho-sugar transferases"/>
    <property type="match status" value="2"/>
</dbReference>
<protein>
    <recommendedName>
        <fullName evidence="1">Glycosyltransferase 2-like domain-containing protein</fullName>
    </recommendedName>
</protein>
<feature type="domain" description="Glycosyltransferase 2-like" evidence="1">
    <location>
        <begin position="556"/>
        <end position="733"/>
    </location>
</feature>
<dbReference type="PANTHER" id="PTHR43179">
    <property type="entry name" value="RHAMNOSYLTRANSFERASE WBBL"/>
    <property type="match status" value="1"/>
</dbReference>
<dbReference type="Gene3D" id="3.90.550.10">
    <property type="entry name" value="Spore Coat Polysaccharide Biosynthesis Protein SpsA, Chain A"/>
    <property type="match status" value="2"/>
</dbReference>
<proteinExistence type="predicted"/>
<feature type="domain" description="Glycosyltransferase 2-like" evidence="1">
    <location>
        <begin position="299"/>
        <end position="435"/>
    </location>
</feature>
<organism evidence="2 3">
    <name type="scientific">Swaminathania salitolerans</name>
    <dbReference type="NCBI Taxonomy" id="182838"/>
    <lineage>
        <taxon>Bacteria</taxon>
        <taxon>Pseudomonadati</taxon>
        <taxon>Pseudomonadota</taxon>
        <taxon>Alphaproteobacteria</taxon>
        <taxon>Acetobacterales</taxon>
        <taxon>Acetobacteraceae</taxon>
        <taxon>Swaminathania</taxon>
    </lineage>
</organism>
<dbReference type="OrthoDB" id="9783791at2"/>
<comment type="caution">
    <text evidence="2">The sequence shown here is derived from an EMBL/GenBank/DDBJ whole genome shotgun (WGS) entry which is preliminary data.</text>
</comment>
<sequence>MKAPSAPSPFTGYCDGLQDDAIHGWAINRLHPDRPVHLHILIDGQEIARVEADQPRGDVQAALRLPHDRVGFRFRLPPACLDGAPHTLSIRMPDRTVLRISDETAEGGQREQLSFSLTARPDYTSCVDGIKQGALRGWVLQKMPSETEWRGGCIVSVTANNVLVAQARADRYRGDVAAAVGCDPHCGFDVPIPQRFRGSSPRSFSVRVLPEGDELMGSPFTSSIADDALETRLLDIAETIDRLHRELTRLRTEIRNTIPQAGYNLGNYDRWAALYYQALRERTALLRTSAPLTREPLVSILCPTYKPLRADYVTAIESVLRQSYRNWELILIDDGMVSAETTALIEAYARKDARIRPVFLKENLGISGATNKGMDAVRGEYTLFFDHDDMLVDVAVETMLRKALETKAALLYSDEDKVDQSNNWQAPNFKPDFNYRYLLGCNYICHLTMVETEAMRAIGPLRAAYDGAQDHDFILRACEYLDHERIAHVPDLLYHWRMTPNSTAVTVGNKNYAIQAGIRAVSDHLARRGFEAKVTSINGLTLYRVDWAFTATPSVSIVIPFKDQVETTQRCVETLLERTDYANFEIVLVDNWSVTPEAGAFLRSFDDHPRVRHMTIEEPFNYARLNNIAAATCSSEYLVFMNNDVFVETADWLRLMVNEALAGDDVGAVGARLLYPNETIQHAGVVVGPAGIGAHAHRGCGPGDYGYIGRILLTHEVTAVTAAAMLVRRSVFETTGRFDEEGLKIAYNDVDLCLRIRANGYRIVYCAEALASHHESLSRGSDDVPEQEARFFEESQIMQSRWAGHPLFERDPAYSRFFTVDLQPFFDLVDPAST</sequence>
<evidence type="ECO:0000313" key="2">
    <source>
        <dbReference type="EMBL" id="GEL02985.1"/>
    </source>
</evidence>
<accession>A0A511BRT3</accession>